<gene>
    <name evidence="6" type="primary">yvgL</name>
    <name evidence="6" type="ORF">BMMGA3_08755</name>
</gene>
<dbReference type="PANTHER" id="PTHR30632">
    <property type="entry name" value="MOLYBDATE-BINDING PERIPLASMIC PROTEIN"/>
    <property type="match status" value="1"/>
</dbReference>
<keyword evidence="6" id="KW-0449">Lipoprotein</keyword>
<dbReference type="GO" id="GO:0015689">
    <property type="term" value="P:molybdate ion transport"/>
    <property type="evidence" value="ECO:0007669"/>
    <property type="project" value="InterPro"/>
</dbReference>
<evidence type="ECO:0000256" key="4">
    <source>
        <dbReference type="ARBA" id="ARBA00022729"/>
    </source>
</evidence>
<evidence type="ECO:0000313" key="7">
    <source>
        <dbReference type="Proteomes" id="UP000027602"/>
    </source>
</evidence>
<dbReference type="STRING" id="796606.BMMGA3_08755"/>
<dbReference type="InterPro" id="IPR005950">
    <property type="entry name" value="ModA"/>
</dbReference>
<dbReference type="Pfam" id="PF13531">
    <property type="entry name" value="SBP_bac_11"/>
    <property type="match status" value="1"/>
</dbReference>
<dbReference type="PROSITE" id="PS51257">
    <property type="entry name" value="PROKAR_LIPOPROTEIN"/>
    <property type="match status" value="1"/>
</dbReference>
<dbReference type="FunFam" id="3.40.190.10:FF:000035">
    <property type="entry name" value="Molybdate ABC transporter substrate-binding protein"/>
    <property type="match status" value="1"/>
</dbReference>
<keyword evidence="4" id="KW-0732">Signal</keyword>
<keyword evidence="3 5" id="KW-0479">Metal-binding</keyword>
<dbReference type="KEGG" id="bmet:BMMGA3_08755"/>
<protein>
    <submittedName>
        <fullName evidence="6">ABC transporter substrate-binding lipoprotein YvgL</fullName>
    </submittedName>
</protein>
<dbReference type="AlphaFoldDB" id="I3E8R5"/>
<dbReference type="RefSeq" id="WP_004434308.1">
    <property type="nucleotide sequence ID" value="NZ_ADWW01000002.1"/>
</dbReference>
<dbReference type="PIRSF" id="PIRSF004846">
    <property type="entry name" value="ModA"/>
    <property type="match status" value="1"/>
</dbReference>
<evidence type="ECO:0000313" key="6">
    <source>
        <dbReference type="EMBL" id="AIE60151.1"/>
    </source>
</evidence>
<dbReference type="PANTHER" id="PTHR30632:SF0">
    <property type="entry name" value="SULFATE-BINDING PROTEIN"/>
    <property type="match status" value="1"/>
</dbReference>
<dbReference type="Gene3D" id="3.40.190.10">
    <property type="entry name" value="Periplasmic binding protein-like II"/>
    <property type="match status" value="2"/>
</dbReference>
<dbReference type="SUPFAM" id="SSF53850">
    <property type="entry name" value="Periplasmic binding protein-like II"/>
    <property type="match status" value="1"/>
</dbReference>
<feature type="binding site" evidence="5">
    <location>
        <position position="200"/>
    </location>
    <ligand>
        <name>molybdate</name>
        <dbReference type="ChEBI" id="CHEBI:36264"/>
    </ligand>
</feature>
<dbReference type="HOGENOM" id="CLU_065520_3_1_9"/>
<organism evidence="6 7">
    <name type="scientific">Bacillus methanolicus (strain MGA3 / ATCC 53907)</name>
    <dbReference type="NCBI Taxonomy" id="796606"/>
    <lineage>
        <taxon>Bacteria</taxon>
        <taxon>Bacillati</taxon>
        <taxon>Bacillota</taxon>
        <taxon>Bacilli</taxon>
        <taxon>Bacillales</taxon>
        <taxon>Bacillaceae</taxon>
        <taxon>Bacillus</taxon>
    </lineage>
</organism>
<dbReference type="NCBIfam" id="TIGR01256">
    <property type="entry name" value="modA"/>
    <property type="match status" value="1"/>
</dbReference>
<name>I3E8R5_BACMM</name>
<evidence type="ECO:0000256" key="5">
    <source>
        <dbReference type="PIRSR" id="PIRSR004846-1"/>
    </source>
</evidence>
<dbReference type="GO" id="GO:0030973">
    <property type="term" value="F:molybdate ion binding"/>
    <property type="evidence" value="ECO:0007669"/>
    <property type="project" value="UniProtKB-ARBA"/>
</dbReference>
<dbReference type="CDD" id="cd13537">
    <property type="entry name" value="PBP2_YvgL_like"/>
    <property type="match status" value="1"/>
</dbReference>
<dbReference type="InterPro" id="IPR050682">
    <property type="entry name" value="ModA/WtpA"/>
</dbReference>
<dbReference type="EMBL" id="CP007739">
    <property type="protein sequence ID" value="AIE60151.1"/>
    <property type="molecule type" value="Genomic_DNA"/>
</dbReference>
<reference evidence="6 7" key="1">
    <citation type="journal article" date="2015" name="BMC Genomics">
        <title>Transcriptome analysis of thermophilic methylotrophic Bacillus methanolicus MGA3 using RNA-sequencing provides detailed insights into its previously uncharted transcriptional landscape.</title>
        <authorList>
            <person name="Irla M."/>
            <person name="Neshat A."/>
            <person name="Brautaset T."/>
            <person name="Ruckert C."/>
            <person name="Kalinowski J."/>
            <person name="Wendisch V.F."/>
        </authorList>
    </citation>
    <scope>NUCLEOTIDE SEQUENCE [LARGE SCALE GENOMIC DNA]</scope>
    <source>
        <strain evidence="7">MGA3 / ATCC 53907</strain>
    </source>
</reference>
<dbReference type="eggNOG" id="COG0725">
    <property type="taxonomic scope" value="Bacteria"/>
</dbReference>
<comment type="similarity">
    <text evidence="1">Belongs to the bacterial solute-binding protein ModA family.</text>
</comment>
<dbReference type="InterPro" id="IPR041879">
    <property type="entry name" value="YvgL-like_PBP2"/>
</dbReference>
<dbReference type="GO" id="GO:1901359">
    <property type="term" value="F:tungstate binding"/>
    <property type="evidence" value="ECO:0007669"/>
    <property type="project" value="UniProtKB-ARBA"/>
</dbReference>
<dbReference type="GO" id="GO:0046872">
    <property type="term" value="F:metal ion binding"/>
    <property type="evidence" value="ECO:0007669"/>
    <property type="project" value="UniProtKB-KW"/>
</dbReference>
<feature type="binding site" evidence="5">
    <location>
        <position position="155"/>
    </location>
    <ligand>
        <name>molybdate</name>
        <dbReference type="ChEBI" id="CHEBI:36264"/>
    </ligand>
</feature>
<feature type="binding site" evidence="5">
    <location>
        <position position="45"/>
    </location>
    <ligand>
        <name>molybdate</name>
        <dbReference type="ChEBI" id="CHEBI:36264"/>
    </ligand>
</feature>
<accession>I3E8R5</accession>
<keyword evidence="2 5" id="KW-0500">Molybdenum</keyword>
<evidence type="ECO:0000256" key="2">
    <source>
        <dbReference type="ARBA" id="ARBA00022505"/>
    </source>
</evidence>
<feature type="binding site" evidence="5">
    <location>
        <position position="182"/>
    </location>
    <ligand>
        <name>molybdate</name>
        <dbReference type="ChEBI" id="CHEBI:36264"/>
    </ligand>
</feature>
<keyword evidence="7" id="KW-1185">Reference proteome</keyword>
<feature type="binding site" evidence="5">
    <location>
        <position position="73"/>
    </location>
    <ligand>
        <name>molybdate</name>
        <dbReference type="ChEBI" id="CHEBI:36264"/>
    </ligand>
</feature>
<evidence type="ECO:0000256" key="3">
    <source>
        <dbReference type="ARBA" id="ARBA00022723"/>
    </source>
</evidence>
<proteinExistence type="inferred from homology"/>
<dbReference type="Proteomes" id="UP000027602">
    <property type="component" value="Chromosome"/>
</dbReference>
<sequence length="282" mass="31691">MKKYIIFCFAWLIAVVLLGACSGPKKETMNQNKKDAELTISAAASMKDAMEEIQKLYEKEHPHVKLFFNFGASGALQQQISQGAPVDLFLSAAEDKFDALVESGLIDKNYRKSLVGNELVLVQPKNSQKKVDGFIGLADKNIKKISIGIPEIVPAGKYAKETLKHYKIWESVQNKIIYAKDVRQVLTYVETGNVDAGIVYKTDALTSSKIDIAAAAEEKSHSPIIYPLGVLKKSENKEEAIKFYHFLQSKNAMRVFEKYGFISLIQKSERRNRAVQKTNEFF</sequence>
<evidence type="ECO:0000256" key="1">
    <source>
        <dbReference type="ARBA" id="ARBA00009175"/>
    </source>
</evidence>